<evidence type="ECO:0000313" key="2">
    <source>
        <dbReference type="Proteomes" id="UP000076152"/>
    </source>
</evidence>
<evidence type="ECO:0000313" key="1">
    <source>
        <dbReference type="EMBL" id="AMX20155.1"/>
    </source>
</evidence>
<gene>
    <name evidence="1" type="ORF">IEC338SC_3040</name>
</gene>
<organism evidence="1 2">
    <name type="scientific">Acinetobacter pittii</name>
    <name type="common">Acinetobacter genomosp. 3</name>
    <dbReference type="NCBI Taxonomy" id="48296"/>
    <lineage>
        <taxon>Bacteria</taxon>
        <taxon>Pseudomonadati</taxon>
        <taxon>Pseudomonadota</taxon>
        <taxon>Gammaproteobacteria</taxon>
        <taxon>Moraxellales</taxon>
        <taxon>Moraxellaceae</taxon>
        <taxon>Acinetobacter</taxon>
        <taxon>Acinetobacter calcoaceticus/baumannii complex</taxon>
    </lineage>
</organism>
<dbReference type="SUPFAM" id="SSF52266">
    <property type="entry name" value="SGNH hydrolase"/>
    <property type="match status" value="1"/>
</dbReference>
<accession>A0AB33BAB3</accession>
<proteinExistence type="predicted"/>
<dbReference type="AlphaFoldDB" id="A0AB33BAB3"/>
<dbReference type="Gene3D" id="3.40.50.1110">
    <property type="entry name" value="SGNH hydrolase"/>
    <property type="match status" value="1"/>
</dbReference>
<reference evidence="1 2" key="1">
    <citation type="submission" date="2016-04" db="EMBL/GenBank/DDBJ databases">
        <title>Complete genome sequencing of OXA-72 bearing Acinetobacter pittii strain IEC338SC.</title>
        <authorList>
            <person name="Brasiliense D.M."/>
            <person name="Lima K.V."/>
            <person name="Souza C.O."/>
            <person name="Dutra L.G."/>
            <person name="Mamizuka E.M."/>
            <person name="Perez-Chaparro P.J."/>
            <person name="McCulloch J.A."/>
        </authorList>
    </citation>
    <scope>NUCLEOTIDE SEQUENCE [LARGE SCALE GENOMIC DNA]</scope>
    <source>
        <strain evidence="1 2">IEC338SC</strain>
    </source>
</reference>
<dbReference type="Proteomes" id="UP000076152">
    <property type="component" value="Chromosome"/>
</dbReference>
<dbReference type="GO" id="GO:0016788">
    <property type="term" value="F:hydrolase activity, acting on ester bonds"/>
    <property type="evidence" value="ECO:0007669"/>
    <property type="project" value="UniProtKB-ARBA"/>
</dbReference>
<dbReference type="EMBL" id="CP015145">
    <property type="protein sequence ID" value="AMX20155.1"/>
    <property type="molecule type" value="Genomic_DNA"/>
</dbReference>
<protein>
    <recommendedName>
        <fullName evidence="3">Sialate O-acetylesterase domain-containing protein</fullName>
    </recommendedName>
</protein>
<name>A0AB33BAB3_ACIPI</name>
<evidence type="ECO:0008006" key="3">
    <source>
        <dbReference type="Google" id="ProtNLM"/>
    </source>
</evidence>
<dbReference type="InterPro" id="IPR036514">
    <property type="entry name" value="SGNH_hydro_sf"/>
</dbReference>
<sequence length="658" mass="71993">MAEEIITREELVDAKVDAKDLGECVNGNETGIVTPRYGEAYSTLPMAIQIIQESGADAAAKLENAGGYISVPTLAMLNAIMPAYNYQLARVEATGDEYRWEPTATPTPKWEATGRNYLSEAKADATAKANAAETNAKSYTDTENYKFGFLKDKIPDPMSSLFYQFAVINAVKQILFGAGDKGVDAGCLSIRSLESGGFFDKNMNAPILINDDGTVNIPFFRSIATSDLKVDLEQLKSKSGNVPFNPASAIYRSFNHIIINGQSLSTGDGTKYGGVTLSTSQPYNNLMVKSGVLSQYADRPFDVSQFIPLVEAEYTPENSTETPTSSVCNGLSARLVKHGYPTASTVFIGSNHGKGARTVKMLSEFERGGEGWFEKMVTQAKAIHDRVIAMGGEYNLQASVFWQGEYDQWGNGLSDNYKNMMAYAEQVAHLFDLFNQIMTAYAGKPIKPFIVLSQTSSHAKYQKTNPWVALAELYLAQNRDDYLLSHPDYCLGRIALDNLHLTPIDTWIGGQYAARAIEKSITVKKWMPLHCKSATWVGNTVTLDMHVPSGQLVFDNYFGELIPNYGFEIWEDGAYVNIISTVEIVGTSQVKITCSREPSLTAEVTYAFWRSGKPVAAGKAGGARGNLRDTNGLIDVVTAPDSTTYALHNACVTFKVGR</sequence>
<dbReference type="RefSeq" id="WP_063099254.1">
    <property type="nucleotide sequence ID" value="NZ_CP015145.1"/>
</dbReference>